<dbReference type="SUPFAM" id="SSF52283">
    <property type="entry name" value="Formate/glycerate dehydrogenase catalytic domain-like"/>
    <property type="match status" value="1"/>
</dbReference>
<evidence type="ECO:0000256" key="2">
    <source>
        <dbReference type="ARBA" id="ARBA00023027"/>
    </source>
</evidence>
<evidence type="ECO:0000259" key="3">
    <source>
        <dbReference type="Pfam" id="PF00389"/>
    </source>
</evidence>
<evidence type="ECO:0000259" key="4">
    <source>
        <dbReference type="Pfam" id="PF02826"/>
    </source>
</evidence>
<feature type="domain" description="D-isomer specific 2-hydroxyacid dehydrogenase catalytic" evidence="3">
    <location>
        <begin position="27"/>
        <end position="315"/>
    </location>
</feature>
<evidence type="ECO:0000256" key="1">
    <source>
        <dbReference type="ARBA" id="ARBA00023002"/>
    </source>
</evidence>
<sequence>MEKKVNLVIHGVESSDEIPGIDRITDYVEISCAPDLDSMQRCLPKAEVLLGWNFRAKELRDAWYLAEKLRWVHWSGAGVDAVLFPEFVASNVQLTNVRGVFDRAMAEYTLGLIFVFAKGMVETMAAQTEHRWAYRWTDLTLGQKVLVVGVGSIGRAIARLLKQAGFEVSGVGRSARNRDPDFDQVYAVEDLVQLLETPDYVVLIPPLTDQTRGLFGEAEFSAMKSTARFINLGRGELVDEDALIAALTSGAIAGAGLDVFRSEPLPKNSPFWDLENCIVSPHMSGDYHGFKETVAEVFLDNFERYRQGRELVNRVDKTLGFVNT</sequence>
<organism evidence="5">
    <name type="scientific">hydrothermal vent metagenome</name>
    <dbReference type="NCBI Taxonomy" id="652676"/>
    <lineage>
        <taxon>unclassified sequences</taxon>
        <taxon>metagenomes</taxon>
        <taxon>ecological metagenomes</taxon>
    </lineage>
</organism>
<dbReference type="InterPro" id="IPR006140">
    <property type="entry name" value="D-isomer_DH_NAD-bd"/>
</dbReference>
<dbReference type="Pfam" id="PF02826">
    <property type="entry name" value="2-Hacid_dh_C"/>
    <property type="match status" value="1"/>
</dbReference>
<name>A0A170PR78_9ZZZZ</name>
<protein>
    <submittedName>
        <fullName evidence="5">D-3-phosphoglycerate dehydrogenase</fullName>
        <ecNumber evidence="5">1.1.1.95</ecNumber>
    </submittedName>
</protein>
<dbReference type="CDD" id="cd05300">
    <property type="entry name" value="2-Hacid_dh_1"/>
    <property type="match status" value="1"/>
</dbReference>
<dbReference type="InterPro" id="IPR006139">
    <property type="entry name" value="D-isomer_2_OHA_DH_cat_dom"/>
</dbReference>
<keyword evidence="2" id="KW-0520">NAD</keyword>
<dbReference type="PANTHER" id="PTHR43333">
    <property type="entry name" value="2-HACID_DH_C DOMAIN-CONTAINING PROTEIN"/>
    <property type="match status" value="1"/>
</dbReference>
<dbReference type="InterPro" id="IPR029753">
    <property type="entry name" value="D-isomer_DH_CS"/>
</dbReference>
<proteinExistence type="predicted"/>
<dbReference type="PANTHER" id="PTHR43333:SF1">
    <property type="entry name" value="D-ISOMER SPECIFIC 2-HYDROXYACID DEHYDROGENASE NAD-BINDING DOMAIN-CONTAINING PROTEIN"/>
    <property type="match status" value="1"/>
</dbReference>
<evidence type="ECO:0000313" key="5">
    <source>
        <dbReference type="EMBL" id="CUS51972.1"/>
    </source>
</evidence>
<dbReference type="GO" id="GO:0004617">
    <property type="term" value="F:phosphoglycerate dehydrogenase activity"/>
    <property type="evidence" value="ECO:0007669"/>
    <property type="project" value="UniProtKB-EC"/>
</dbReference>
<dbReference type="Pfam" id="PF00389">
    <property type="entry name" value="2-Hacid_dh"/>
    <property type="match status" value="1"/>
</dbReference>
<dbReference type="PROSITE" id="PS00671">
    <property type="entry name" value="D_2_HYDROXYACID_DH_3"/>
    <property type="match status" value="1"/>
</dbReference>
<accession>A0A170PR78</accession>
<dbReference type="EC" id="1.1.1.95" evidence="5"/>
<feature type="domain" description="D-isomer specific 2-hydroxyacid dehydrogenase NAD-binding" evidence="4">
    <location>
        <begin position="110"/>
        <end position="284"/>
    </location>
</feature>
<dbReference type="Gene3D" id="3.40.50.720">
    <property type="entry name" value="NAD(P)-binding Rossmann-like Domain"/>
    <property type="match status" value="2"/>
</dbReference>
<dbReference type="SUPFAM" id="SSF51735">
    <property type="entry name" value="NAD(P)-binding Rossmann-fold domains"/>
    <property type="match status" value="1"/>
</dbReference>
<dbReference type="EMBL" id="CZRL01000073">
    <property type="protein sequence ID" value="CUS51972.1"/>
    <property type="molecule type" value="Genomic_DNA"/>
</dbReference>
<reference evidence="5" key="1">
    <citation type="submission" date="2015-10" db="EMBL/GenBank/DDBJ databases">
        <authorList>
            <person name="Gilbert D.G."/>
        </authorList>
    </citation>
    <scope>NUCLEOTIDE SEQUENCE</scope>
</reference>
<dbReference type="GO" id="GO:0051287">
    <property type="term" value="F:NAD binding"/>
    <property type="evidence" value="ECO:0007669"/>
    <property type="project" value="InterPro"/>
</dbReference>
<dbReference type="AlphaFoldDB" id="A0A170PR78"/>
<keyword evidence="1 5" id="KW-0560">Oxidoreductase</keyword>
<dbReference type="InterPro" id="IPR036291">
    <property type="entry name" value="NAD(P)-bd_dom_sf"/>
</dbReference>
<gene>
    <name evidence="5" type="ORF">MGWOODY_XGa291</name>
</gene>